<sequence>MLKVKSTSLCNAKNLMNSETQYQLYRRSSLGSTLTDALDELISSGLMDPQIAMKILTQFDSSISEALRTKIKAKATLKGHLDEYRFCEDVWTFVIDNPTFRFENETVTVEKAKIVACSVKAPEVK</sequence>
<dbReference type="InterPro" id="IPR015872">
    <property type="entry name" value="TFIIA_gsu_N"/>
</dbReference>
<dbReference type="GO" id="GO:0005672">
    <property type="term" value="C:transcription factor TFIIA complex"/>
    <property type="evidence" value="ECO:0007669"/>
    <property type="project" value="InterPro"/>
</dbReference>
<dbReference type="Gene3D" id="2.30.18.10">
    <property type="entry name" value="Transcription factor IIA (TFIIA), beta-barrel domain"/>
    <property type="match status" value="1"/>
</dbReference>
<evidence type="ECO:0000259" key="10">
    <source>
        <dbReference type="Pfam" id="PF02751"/>
    </source>
</evidence>
<evidence type="ECO:0000256" key="6">
    <source>
        <dbReference type="ARBA" id="ARBA00023242"/>
    </source>
</evidence>
<evidence type="ECO:0000256" key="1">
    <source>
        <dbReference type="ARBA" id="ARBA00004123"/>
    </source>
</evidence>
<dbReference type="InterPro" id="IPR003194">
    <property type="entry name" value="TFIIA_gsu"/>
</dbReference>
<evidence type="ECO:0000256" key="7">
    <source>
        <dbReference type="ARBA" id="ARBA00024733"/>
    </source>
</evidence>
<name>A0AAD5UBP3_9FUNG</name>
<evidence type="ECO:0000256" key="5">
    <source>
        <dbReference type="ARBA" id="ARBA00023163"/>
    </source>
</evidence>
<protein>
    <recommendedName>
        <fullName evidence="3 8">Transcription initiation factor IIA subunit 2</fullName>
    </recommendedName>
</protein>
<dbReference type="Gene3D" id="1.10.287.190">
    <property type="entry name" value="Transcription factor IIA gamma subunit, alpha-helical domain"/>
    <property type="match status" value="1"/>
</dbReference>
<dbReference type="PIRSF" id="PIRSF009415">
    <property type="entry name" value="Hum_TFIIA_gamma"/>
    <property type="match status" value="1"/>
</dbReference>
<evidence type="ECO:0000313" key="12">
    <source>
        <dbReference type="Proteomes" id="UP001211065"/>
    </source>
</evidence>
<dbReference type="InterPro" id="IPR009083">
    <property type="entry name" value="TFIIA_a-hlx"/>
</dbReference>
<evidence type="ECO:0000256" key="4">
    <source>
        <dbReference type="ARBA" id="ARBA00023015"/>
    </source>
</evidence>
<comment type="subcellular location">
    <subcellularLocation>
        <location evidence="1 8">Nucleus</location>
    </subcellularLocation>
</comment>
<evidence type="ECO:0000256" key="8">
    <source>
        <dbReference type="PIRNR" id="PIRNR009415"/>
    </source>
</evidence>
<feature type="domain" description="Transcription initiation factor IIA gamma subunit C-terminal" evidence="10">
    <location>
        <begin position="78"/>
        <end position="118"/>
    </location>
</feature>
<gene>
    <name evidence="11" type="primary">TOA2</name>
    <name evidence="11" type="ORF">HK099_000801</name>
</gene>
<dbReference type="Proteomes" id="UP001211065">
    <property type="component" value="Unassembled WGS sequence"/>
</dbReference>
<reference evidence="11" key="1">
    <citation type="submission" date="2020-05" db="EMBL/GenBank/DDBJ databases">
        <title>Phylogenomic resolution of chytrid fungi.</title>
        <authorList>
            <person name="Stajich J.E."/>
            <person name="Amses K."/>
            <person name="Simmons R."/>
            <person name="Seto K."/>
            <person name="Myers J."/>
            <person name="Bonds A."/>
            <person name="Quandt C.A."/>
            <person name="Barry K."/>
            <person name="Liu P."/>
            <person name="Grigoriev I."/>
            <person name="Longcore J.E."/>
            <person name="James T.Y."/>
        </authorList>
    </citation>
    <scope>NUCLEOTIDE SEQUENCE</scope>
    <source>
        <strain evidence="11">JEL0476</strain>
    </source>
</reference>
<evidence type="ECO:0000256" key="2">
    <source>
        <dbReference type="ARBA" id="ARBA00007675"/>
    </source>
</evidence>
<evidence type="ECO:0000259" key="9">
    <source>
        <dbReference type="Pfam" id="PF02268"/>
    </source>
</evidence>
<dbReference type="Pfam" id="PF02268">
    <property type="entry name" value="TFIIA_gamma_N"/>
    <property type="match status" value="1"/>
</dbReference>
<dbReference type="CDD" id="cd10145">
    <property type="entry name" value="TFIIA_gamma_N"/>
    <property type="match status" value="1"/>
</dbReference>
<dbReference type="SUPFAM" id="SSF47396">
    <property type="entry name" value="Transcription factor IIA (TFIIA), alpha-helical domain"/>
    <property type="match status" value="1"/>
</dbReference>
<dbReference type="InterPro" id="IPR009088">
    <property type="entry name" value="TFIIA_b-brl"/>
</dbReference>
<dbReference type="SUPFAM" id="SSF50784">
    <property type="entry name" value="Transcription factor IIA (TFIIA), beta-barrel domain"/>
    <property type="match status" value="1"/>
</dbReference>
<dbReference type="AlphaFoldDB" id="A0AAD5UBP3"/>
<dbReference type="CDD" id="cd10014">
    <property type="entry name" value="TFIIA_gamma_C"/>
    <property type="match status" value="1"/>
</dbReference>
<dbReference type="InterPro" id="IPR015871">
    <property type="entry name" value="TFIIA_gsu_C"/>
</dbReference>
<accession>A0AAD5UBP3</accession>
<keyword evidence="4 8" id="KW-0805">Transcription regulation</keyword>
<comment type="caution">
    <text evidence="11">The sequence shown here is derived from an EMBL/GenBank/DDBJ whole genome shotgun (WGS) entry which is preliminary data.</text>
</comment>
<evidence type="ECO:0000256" key="3">
    <source>
        <dbReference type="ARBA" id="ARBA00019928"/>
    </source>
</evidence>
<feature type="domain" description="Transcription initiation factor IIA gamma subunit N-terminal" evidence="9">
    <location>
        <begin position="22"/>
        <end position="67"/>
    </location>
</feature>
<dbReference type="Pfam" id="PF02751">
    <property type="entry name" value="TFIIA_gamma_C"/>
    <property type="match status" value="1"/>
</dbReference>
<proteinExistence type="inferred from homology"/>
<evidence type="ECO:0000313" key="11">
    <source>
        <dbReference type="EMBL" id="KAJ3227696.1"/>
    </source>
</evidence>
<dbReference type="FunFam" id="1.10.287.190:FF:000001">
    <property type="entry name" value="Transcription initiation factor IIA subunit 2"/>
    <property type="match status" value="1"/>
</dbReference>
<dbReference type="PANTHER" id="PTHR10966">
    <property type="entry name" value="TRANSCRIPTION INITIATION FACTOR IIA SUBUNIT 2"/>
    <property type="match status" value="1"/>
</dbReference>
<keyword evidence="5 8" id="KW-0804">Transcription</keyword>
<organism evidence="11 12">
    <name type="scientific">Clydaea vesicula</name>
    <dbReference type="NCBI Taxonomy" id="447962"/>
    <lineage>
        <taxon>Eukaryota</taxon>
        <taxon>Fungi</taxon>
        <taxon>Fungi incertae sedis</taxon>
        <taxon>Chytridiomycota</taxon>
        <taxon>Chytridiomycota incertae sedis</taxon>
        <taxon>Chytridiomycetes</taxon>
        <taxon>Lobulomycetales</taxon>
        <taxon>Lobulomycetaceae</taxon>
        <taxon>Clydaea</taxon>
    </lineage>
</organism>
<comment type="function">
    <text evidence="7">TFIIA is a component of the transcription machinery of RNA polymerase II and plays an important role in transcriptional activation. TFIIA in a complex with TBP mediates transcriptional activity.</text>
</comment>
<keyword evidence="12" id="KW-1185">Reference proteome</keyword>
<dbReference type="GO" id="GO:0006367">
    <property type="term" value="P:transcription initiation at RNA polymerase II promoter"/>
    <property type="evidence" value="ECO:0007669"/>
    <property type="project" value="InterPro"/>
</dbReference>
<keyword evidence="6 8" id="KW-0539">Nucleus</keyword>
<comment type="similarity">
    <text evidence="2 8">Belongs to the TFIIA subunit 2 family.</text>
</comment>
<dbReference type="EMBL" id="JADGJW010000012">
    <property type="protein sequence ID" value="KAJ3227696.1"/>
    <property type="molecule type" value="Genomic_DNA"/>
</dbReference>